<feature type="domain" description="HTH merR-type" evidence="2">
    <location>
        <begin position="1"/>
        <end position="68"/>
    </location>
</feature>
<dbReference type="EMBL" id="BAAANC010000004">
    <property type="protein sequence ID" value="GAA1555631.1"/>
    <property type="molecule type" value="Genomic_DNA"/>
</dbReference>
<dbReference type="Pfam" id="PF13411">
    <property type="entry name" value="MerR_1"/>
    <property type="match status" value="1"/>
</dbReference>
<protein>
    <submittedName>
        <fullName evidence="3">MerR family transcriptional regulator</fullName>
    </submittedName>
</protein>
<dbReference type="SMART" id="SM00422">
    <property type="entry name" value="HTH_MERR"/>
    <property type="match status" value="1"/>
</dbReference>
<keyword evidence="1" id="KW-0238">DNA-binding</keyword>
<dbReference type="PANTHER" id="PTHR30204">
    <property type="entry name" value="REDOX-CYCLING DRUG-SENSING TRANSCRIPTIONAL ACTIVATOR SOXR"/>
    <property type="match status" value="1"/>
</dbReference>
<dbReference type="Gene3D" id="1.10.1660.10">
    <property type="match status" value="1"/>
</dbReference>
<dbReference type="PANTHER" id="PTHR30204:SF97">
    <property type="entry name" value="MERR FAMILY REGULATORY PROTEIN"/>
    <property type="match status" value="1"/>
</dbReference>
<dbReference type="RefSeq" id="WP_344182027.1">
    <property type="nucleotide sequence ID" value="NZ_BAAANC010000004.1"/>
</dbReference>
<dbReference type="PRINTS" id="PR00040">
    <property type="entry name" value="HTHMERR"/>
</dbReference>
<dbReference type="CDD" id="cd01282">
    <property type="entry name" value="HTH_MerR-like_sg3"/>
    <property type="match status" value="1"/>
</dbReference>
<sequence length="124" mass="13665">MRIGELSRRTGVSGRLLRYYEEQGLLAPDRTSTGYRVYEEADVQRVRHIRILLGAGLGTTTIAELLPCMTESNGDLVAICPELVPQFEKERDRITATITSLETARTALTAIIATPLPEGVYQAS</sequence>
<dbReference type="InterPro" id="IPR047057">
    <property type="entry name" value="MerR_fam"/>
</dbReference>
<dbReference type="InterPro" id="IPR009061">
    <property type="entry name" value="DNA-bd_dom_put_sf"/>
</dbReference>
<dbReference type="PROSITE" id="PS00552">
    <property type="entry name" value="HTH_MERR_1"/>
    <property type="match status" value="1"/>
</dbReference>
<dbReference type="InterPro" id="IPR000551">
    <property type="entry name" value="MerR-type_HTH_dom"/>
</dbReference>
<accession>A0ABP4N7S7</accession>
<reference evidence="4" key="1">
    <citation type="journal article" date="2019" name="Int. J. Syst. Evol. Microbiol.">
        <title>The Global Catalogue of Microorganisms (GCM) 10K type strain sequencing project: providing services to taxonomists for standard genome sequencing and annotation.</title>
        <authorList>
            <consortium name="The Broad Institute Genomics Platform"/>
            <consortium name="The Broad Institute Genome Sequencing Center for Infectious Disease"/>
            <person name="Wu L."/>
            <person name="Ma J."/>
        </authorList>
    </citation>
    <scope>NUCLEOTIDE SEQUENCE [LARGE SCALE GENOMIC DNA]</scope>
    <source>
        <strain evidence="4">JCM 14303</strain>
    </source>
</reference>
<evidence type="ECO:0000256" key="1">
    <source>
        <dbReference type="ARBA" id="ARBA00023125"/>
    </source>
</evidence>
<evidence type="ECO:0000313" key="4">
    <source>
        <dbReference type="Proteomes" id="UP001500363"/>
    </source>
</evidence>
<organism evidence="3 4">
    <name type="scientific">Kribbella lupini</name>
    <dbReference type="NCBI Taxonomy" id="291602"/>
    <lineage>
        <taxon>Bacteria</taxon>
        <taxon>Bacillati</taxon>
        <taxon>Actinomycetota</taxon>
        <taxon>Actinomycetes</taxon>
        <taxon>Propionibacteriales</taxon>
        <taxon>Kribbellaceae</taxon>
        <taxon>Kribbella</taxon>
    </lineage>
</organism>
<keyword evidence="4" id="KW-1185">Reference proteome</keyword>
<evidence type="ECO:0000313" key="3">
    <source>
        <dbReference type="EMBL" id="GAA1555631.1"/>
    </source>
</evidence>
<dbReference type="PROSITE" id="PS50937">
    <property type="entry name" value="HTH_MERR_2"/>
    <property type="match status" value="1"/>
</dbReference>
<gene>
    <name evidence="3" type="ORF">GCM10009741_70150</name>
</gene>
<comment type="caution">
    <text evidence="3">The sequence shown here is derived from an EMBL/GenBank/DDBJ whole genome shotgun (WGS) entry which is preliminary data.</text>
</comment>
<dbReference type="SUPFAM" id="SSF46955">
    <property type="entry name" value="Putative DNA-binding domain"/>
    <property type="match status" value="1"/>
</dbReference>
<evidence type="ECO:0000259" key="2">
    <source>
        <dbReference type="PROSITE" id="PS50937"/>
    </source>
</evidence>
<name>A0ABP4N7S7_9ACTN</name>
<dbReference type="Proteomes" id="UP001500363">
    <property type="component" value="Unassembled WGS sequence"/>
</dbReference>
<proteinExistence type="predicted"/>